<name>A0ABV5NZY3_9ACTN</name>
<proteinExistence type="predicted"/>
<evidence type="ECO:0000313" key="3">
    <source>
        <dbReference type="Proteomes" id="UP001589568"/>
    </source>
</evidence>
<dbReference type="InterPro" id="IPR041657">
    <property type="entry name" value="HTH_17"/>
</dbReference>
<accession>A0ABV5NZY3</accession>
<sequence length="133" mass="14646">MEHYTVDQVADLLGLHVKTVRGYIRDGRLPAVRIGKQYRIAKDDLAAFTGLPAEPPASPRHAEATSIVQIDGIDRAAMDRVSTMVLGALSAERSGLRVEFAYDERRRQLKVVVLGGLEETAQVLRIVDALVRP</sequence>
<dbReference type="EMBL" id="JBHMCF010000046">
    <property type="protein sequence ID" value="MFB9475873.1"/>
    <property type="molecule type" value="Genomic_DNA"/>
</dbReference>
<gene>
    <name evidence="2" type="ORF">ACFFR3_40820</name>
</gene>
<feature type="domain" description="Helix-turn-helix" evidence="1">
    <location>
        <begin position="4"/>
        <end position="48"/>
    </location>
</feature>
<comment type="caution">
    <text evidence="2">The sequence shown here is derived from an EMBL/GenBank/DDBJ whole genome shotgun (WGS) entry which is preliminary data.</text>
</comment>
<dbReference type="InterPro" id="IPR010093">
    <property type="entry name" value="SinI_DNA-bd"/>
</dbReference>
<dbReference type="InterPro" id="IPR009061">
    <property type="entry name" value="DNA-bd_dom_put_sf"/>
</dbReference>
<organism evidence="2 3">
    <name type="scientific">Nonomuraea salmonea</name>
    <dbReference type="NCBI Taxonomy" id="46181"/>
    <lineage>
        <taxon>Bacteria</taxon>
        <taxon>Bacillati</taxon>
        <taxon>Actinomycetota</taxon>
        <taxon>Actinomycetes</taxon>
        <taxon>Streptosporangiales</taxon>
        <taxon>Streptosporangiaceae</taxon>
        <taxon>Nonomuraea</taxon>
    </lineage>
</organism>
<dbReference type="RefSeq" id="WP_345403986.1">
    <property type="nucleotide sequence ID" value="NZ_BAAAXS010000001.1"/>
</dbReference>
<evidence type="ECO:0000313" key="2">
    <source>
        <dbReference type="EMBL" id="MFB9475873.1"/>
    </source>
</evidence>
<reference evidence="2 3" key="1">
    <citation type="submission" date="2024-09" db="EMBL/GenBank/DDBJ databases">
        <authorList>
            <person name="Sun Q."/>
            <person name="Mori K."/>
        </authorList>
    </citation>
    <scope>NUCLEOTIDE SEQUENCE [LARGE SCALE GENOMIC DNA]</scope>
    <source>
        <strain evidence="2 3">JCM 3324</strain>
    </source>
</reference>
<dbReference type="SUPFAM" id="SSF46955">
    <property type="entry name" value="Putative DNA-binding domain"/>
    <property type="match status" value="1"/>
</dbReference>
<dbReference type="Proteomes" id="UP001589568">
    <property type="component" value="Unassembled WGS sequence"/>
</dbReference>
<dbReference type="Pfam" id="PF12728">
    <property type="entry name" value="HTH_17"/>
    <property type="match status" value="1"/>
</dbReference>
<dbReference type="NCBIfam" id="TIGR01764">
    <property type="entry name" value="excise"/>
    <property type="match status" value="1"/>
</dbReference>
<evidence type="ECO:0000259" key="1">
    <source>
        <dbReference type="Pfam" id="PF12728"/>
    </source>
</evidence>
<protein>
    <submittedName>
        <fullName evidence="2">Helix-turn-helix domain-containing protein</fullName>
    </submittedName>
</protein>
<keyword evidence="3" id="KW-1185">Reference proteome</keyword>